<gene>
    <name evidence="1" type="ORF">MLD38_037255</name>
</gene>
<sequence>MRDFAQPTPHEPTRFLRPAIQAHNFEIKLSILHMIENSSFGGLSNEDPHWHLTRFEDLGDTFRCNGVSAEAVRMRLFPFSLQDKARSWLYSLPS</sequence>
<evidence type="ECO:0000313" key="2">
    <source>
        <dbReference type="Proteomes" id="UP001057402"/>
    </source>
</evidence>
<dbReference type="EMBL" id="CM042890">
    <property type="protein sequence ID" value="KAI4312445.1"/>
    <property type="molecule type" value="Genomic_DNA"/>
</dbReference>
<proteinExistence type="predicted"/>
<accession>A0ACB9LLS6</accession>
<reference evidence="2" key="1">
    <citation type="journal article" date="2023" name="Front. Plant Sci.">
        <title>Chromosomal-level genome assembly of Melastoma candidum provides insights into trichome evolution.</title>
        <authorList>
            <person name="Zhong Y."/>
            <person name="Wu W."/>
            <person name="Sun C."/>
            <person name="Zou P."/>
            <person name="Liu Y."/>
            <person name="Dai S."/>
            <person name="Zhou R."/>
        </authorList>
    </citation>
    <scope>NUCLEOTIDE SEQUENCE [LARGE SCALE GENOMIC DNA]</scope>
</reference>
<comment type="caution">
    <text evidence="1">The sequence shown here is derived from an EMBL/GenBank/DDBJ whole genome shotgun (WGS) entry which is preliminary data.</text>
</comment>
<organism evidence="1 2">
    <name type="scientific">Melastoma candidum</name>
    <dbReference type="NCBI Taxonomy" id="119954"/>
    <lineage>
        <taxon>Eukaryota</taxon>
        <taxon>Viridiplantae</taxon>
        <taxon>Streptophyta</taxon>
        <taxon>Embryophyta</taxon>
        <taxon>Tracheophyta</taxon>
        <taxon>Spermatophyta</taxon>
        <taxon>Magnoliopsida</taxon>
        <taxon>eudicotyledons</taxon>
        <taxon>Gunneridae</taxon>
        <taxon>Pentapetalae</taxon>
        <taxon>rosids</taxon>
        <taxon>malvids</taxon>
        <taxon>Myrtales</taxon>
        <taxon>Melastomataceae</taxon>
        <taxon>Melastomatoideae</taxon>
        <taxon>Melastomateae</taxon>
        <taxon>Melastoma</taxon>
    </lineage>
</organism>
<name>A0ACB9LLS6_9MYRT</name>
<evidence type="ECO:0000313" key="1">
    <source>
        <dbReference type="EMBL" id="KAI4312445.1"/>
    </source>
</evidence>
<protein>
    <submittedName>
        <fullName evidence="1">Uncharacterized protein</fullName>
    </submittedName>
</protein>
<dbReference type="Proteomes" id="UP001057402">
    <property type="component" value="Chromosome 11"/>
</dbReference>
<keyword evidence="2" id="KW-1185">Reference proteome</keyword>